<evidence type="ECO:0000256" key="1">
    <source>
        <dbReference type="ARBA" id="ARBA00006484"/>
    </source>
</evidence>
<dbReference type="Ensembl" id="ENSLLET00000040825.1">
    <property type="protein sequence ID" value="ENSLLEP00000039247.1"/>
    <property type="gene ID" value="ENSLLEG00000024944.1"/>
</dbReference>
<dbReference type="OrthoDB" id="1669814at2759"/>
<dbReference type="InterPro" id="IPR036291">
    <property type="entry name" value="NAD(P)-bd_dom_sf"/>
</dbReference>
<keyword evidence="3" id="KW-1185">Reference proteome</keyword>
<dbReference type="Pfam" id="PF13561">
    <property type="entry name" value="adh_short_C2"/>
    <property type="match status" value="1"/>
</dbReference>
<dbReference type="Gene3D" id="3.40.50.720">
    <property type="entry name" value="NAD(P)-binding Rossmann-like Domain"/>
    <property type="match status" value="1"/>
</dbReference>
<dbReference type="InterPro" id="IPR002347">
    <property type="entry name" value="SDR_fam"/>
</dbReference>
<dbReference type="AlphaFoldDB" id="A0A8C5QM00"/>
<dbReference type="GO" id="GO:0004090">
    <property type="term" value="F:carbonyl reductase (NADPH) activity"/>
    <property type="evidence" value="ECO:0007669"/>
    <property type="project" value="TreeGrafter"/>
</dbReference>
<dbReference type="GeneTree" id="ENSGT00940000164342"/>
<sequence length="131" mass="14133">MCLSALCRTLDTGCNRTRQDSMHTRGTPCTGYIGPYAITKTTLLGLTNILAQSLRPMNIRVNGLALGLINTRFSDVIRKTKELESKIIPIGVQRFGQPEECAGVASFLCSKDASYINGENIAVTGGILGRL</sequence>
<name>A0A8C5QM00_9ANUR</name>
<evidence type="ECO:0000313" key="2">
    <source>
        <dbReference type="Ensembl" id="ENSLLEP00000039247.1"/>
    </source>
</evidence>
<proteinExistence type="inferred from homology"/>
<organism evidence="2 3">
    <name type="scientific">Leptobrachium leishanense</name>
    <name type="common">Leishan spiny toad</name>
    <dbReference type="NCBI Taxonomy" id="445787"/>
    <lineage>
        <taxon>Eukaryota</taxon>
        <taxon>Metazoa</taxon>
        <taxon>Chordata</taxon>
        <taxon>Craniata</taxon>
        <taxon>Vertebrata</taxon>
        <taxon>Euteleostomi</taxon>
        <taxon>Amphibia</taxon>
        <taxon>Batrachia</taxon>
        <taxon>Anura</taxon>
        <taxon>Pelobatoidea</taxon>
        <taxon>Megophryidae</taxon>
        <taxon>Leptobrachium</taxon>
    </lineage>
</organism>
<dbReference type="Proteomes" id="UP000694569">
    <property type="component" value="Unplaced"/>
</dbReference>
<protein>
    <recommendedName>
        <fullName evidence="4">SDR family oxidoreductase</fullName>
    </recommendedName>
</protein>
<dbReference type="PANTHER" id="PTHR43943">
    <property type="entry name" value="DEHYDROGENASE/REDUCTASE (SDR FAMILY) MEMBER 4"/>
    <property type="match status" value="1"/>
</dbReference>
<dbReference type="PANTHER" id="PTHR43943:SF2">
    <property type="entry name" value="DEHYDROGENASE_REDUCTASE 4"/>
    <property type="match status" value="1"/>
</dbReference>
<reference evidence="2" key="1">
    <citation type="submission" date="2025-08" db="UniProtKB">
        <authorList>
            <consortium name="Ensembl"/>
        </authorList>
    </citation>
    <scope>IDENTIFICATION</scope>
</reference>
<accession>A0A8C5QM00</accession>
<evidence type="ECO:0008006" key="4">
    <source>
        <dbReference type="Google" id="ProtNLM"/>
    </source>
</evidence>
<comment type="similarity">
    <text evidence="1">Belongs to the short-chain dehydrogenases/reductases (SDR) family.</text>
</comment>
<reference evidence="2" key="2">
    <citation type="submission" date="2025-09" db="UniProtKB">
        <authorList>
            <consortium name="Ensembl"/>
        </authorList>
    </citation>
    <scope>IDENTIFICATION</scope>
</reference>
<dbReference type="SUPFAM" id="SSF51735">
    <property type="entry name" value="NAD(P)-binding Rossmann-fold domains"/>
    <property type="match status" value="1"/>
</dbReference>
<dbReference type="PRINTS" id="PR00081">
    <property type="entry name" value="GDHRDH"/>
</dbReference>
<evidence type="ECO:0000313" key="3">
    <source>
        <dbReference type="Proteomes" id="UP000694569"/>
    </source>
</evidence>